<organism evidence="1 2">
    <name type="scientific">Flavobacterium caseinilyticum</name>
    <dbReference type="NCBI Taxonomy" id="2541732"/>
    <lineage>
        <taxon>Bacteria</taxon>
        <taxon>Pseudomonadati</taxon>
        <taxon>Bacteroidota</taxon>
        <taxon>Flavobacteriia</taxon>
        <taxon>Flavobacteriales</taxon>
        <taxon>Flavobacteriaceae</taxon>
        <taxon>Flavobacterium</taxon>
    </lineage>
</organism>
<gene>
    <name evidence="1" type="ORF">E0F89_13095</name>
</gene>
<protein>
    <submittedName>
        <fullName evidence="1">Uncharacterized protein</fullName>
    </submittedName>
</protein>
<dbReference type="RefSeq" id="WP_131910219.1">
    <property type="nucleotide sequence ID" value="NZ_SMFM01000006.1"/>
</dbReference>
<proteinExistence type="predicted"/>
<dbReference type="AlphaFoldDB" id="A0A4R5AQW9"/>
<evidence type="ECO:0000313" key="1">
    <source>
        <dbReference type="EMBL" id="TDD75301.1"/>
    </source>
</evidence>
<sequence length="91" mass="10872">MKKILFLIIVLFFGALLNLSTKQTDYNIENKFEDNKLLIIENNKKYWLQQERSYDKFNTTYKINTIGLLPIQTVNKQSSRHRKGKIVYSQK</sequence>
<accession>A0A4R5AQW9</accession>
<keyword evidence="2" id="KW-1185">Reference proteome</keyword>
<reference evidence="1 2" key="1">
    <citation type="submission" date="2019-03" db="EMBL/GenBank/DDBJ databases">
        <title>Flavobacterium AT-3-2 sp. nov., isolated from arctic soil.</title>
        <authorList>
            <person name="Chaudhary D.K."/>
        </authorList>
    </citation>
    <scope>NUCLEOTIDE SEQUENCE [LARGE SCALE GENOMIC DNA]</scope>
    <source>
        <strain evidence="1 2">AT-3-2</strain>
    </source>
</reference>
<dbReference type="EMBL" id="SMFM01000006">
    <property type="protein sequence ID" value="TDD75301.1"/>
    <property type="molecule type" value="Genomic_DNA"/>
</dbReference>
<name>A0A4R5AQW9_9FLAO</name>
<dbReference type="Proteomes" id="UP000295278">
    <property type="component" value="Unassembled WGS sequence"/>
</dbReference>
<evidence type="ECO:0000313" key="2">
    <source>
        <dbReference type="Proteomes" id="UP000295278"/>
    </source>
</evidence>
<comment type="caution">
    <text evidence="1">The sequence shown here is derived from an EMBL/GenBank/DDBJ whole genome shotgun (WGS) entry which is preliminary data.</text>
</comment>